<comment type="similarity">
    <text evidence="1 9 10">Belongs to the DNA mismatch repair MutS family.</text>
</comment>
<dbReference type="AlphaFoldDB" id="A0A1H0A1R3"/>
<dbReference type="InterPro" id="IPR036678">
    <property type="entry name" value="MutS_con_dom_sf"/>
</dbReference>
<keyword evidence="6 9" id="KW-0238">DNA-binding</keyword>
<dbReference type="PANTHER" id="PTHR11361:SF34">
    <property type="entry name" value="DNA MISMATCH REPAIR PROTEIN MSH1, MITOCHONDRIAL"/>
    <property type="match status" value="1"/>
</dbReference>
<dbReference type="Pfam" id="PF01624">
    <property type="entry name" value="MutS_I"/>
    <property type="match status" value="1"/>
</dbReference>
<dbReference type="SUPFAM" id="SSF55271">
    <property type="entry name" value="DNA repair protein MutS, domain I"/>
    <property type="match status" value="1"/>
</dbReference>
<dbReference type="InterPro" id="IPR007860">
    <property type="entry name" value="DNA_mmatch_repair_MutS_con_dom"/>
</dbReference>
<dbReference type="Gene3D" id="3.30.420.110">
    <property type="entry name" value="MutS, connector domain"/>
    <property type="match status" value="1"/>
</dbReference>
<dbReference type="InterPro" id="IPR000432">
    <property type="entry name" value="DNA_mismatch_repair_MutS_C"/>
</dbReference>
<keyword evidence="13" id="KW-1185">Reference proteome</keyword>
<sequence>MSKKNFNYPSKLKLTPMLEQYLGIKQNYQDCLLFFRMGDFYELFFEDAKIAARELQIALTSRNPNADTKIPMCGVPHHAVNEYLKKLLNKGYKIAICDQVEDPKLAKKIVKREVTKVLTPGTVVEDLNLESKNNNFLVSIFWNEKKQQGAIAWADFSTGFWTGIQTSSLEEIWQWLFKLNPNEILVPDNFNLPIKNHNIFKDKIRILPKSSYYSLNTGTELLYKAEQITSLKTLDLEDKPELVRVCGSILSYHLQTQKTNKFHLHSFTVLNPTNYLILDEITERNLELFTLLDGKKGPGTLIYILDNTLTPMGGRLLKERLSKPWRKVKIITQHQEVVSFFYTSDELRNEIRSLLNKVYDLERLAIRIFLSKTTPKDLVSLKETLTILPQVHLLLKKQKNIPHFLIQNYKKWDNLEDIKEILEKAILDNPSPLITEGNIFKLGFDKQLDDLIDLTEHGEQKLKELLKKEQEKHNIPQLKLGYNKVFGYYLELSKVHKDKVPSYFERKQTLVNSERFITPELKELEDKILIASEKRKLREYELFQSLRDQLAQQKDRFLFMAKQIAELDYWQSLAETARKWGWTKPEITTSLELEIKQGRHPSIEGVIGKNNYIPNDIILSNEAKLLIITGPNMAGKSTILRQTAIICILTQMGSFVPASYAKIGITDRIFSRVGASDNLAQGQSTFMVEMTETARILRLAGRKSLVILDEIGRGTSTFDGMALAWAVAEELSKRQVRTLFATHYHELTQLEQEYPNIRNFNIAVKEWKGEIIFLRKLIPGPADKSYGIEVAKLAGVPNQVIARAKEILNALEQKEAEIKKKIIQKNLLSFLPKTKNFNQKIATHPILEELKHIDPNNLTPIMALNILNSWKQKWGKYEN</sequence>
<dbReference type="Gene3D" id="3.40.1170.10">
    <property type="entry name" value="DNA repair protein MutS, domain I"/>
    <property type="match status" value="1"/>
</dbReference>
<dbReference type="Pfam" id="PF05190">
    <property type="entry name" value="MutS_IV"/>
    <property type="match status" value="1"/>
</dbReference>
<dbReference type="PANTHER" id="PTHR11361">
    <property type="entry name" value="DNA MISMATCH REPAIR PROTEIN MUTS FAMILY MEMBER"/>
    <property type="match status" value="1"/>
</dbReference>
<dbReference type="RefSeq" id="WP_234970920.1">
    <property type="nucleotide sequence ID" value="NZ_FNIN01000001.1"/>
</dbReference>
<dbReference type="SUPFAM" id="SSF52540">
    <property type="entry name" value="P-loop containing nucleoside triphosphate hydrolases"/>
    <property type="match status" value="1"/>
</dbReference>
<dbReference type="Pfam" id="PF00488">
    <property type="entry name" value="MutS_V"/>
    <property type="match status" value="1"/>
</dbReference>
<evidence type="ECO:0000256" key="3">
    <source>
        <dbReference type="ARBA" id="ARBA00022741"/>
    </source>
</evidence>
<keyword evidence="3 9" id="KW-0547">Nucleotide-binding</keyword>
<feature type="domain" description="DNA mismatch repair proteins mutS family" evidence="11">
    <location>
        <begin position="704"/>
        <end position="720"/>
    </location>
</feature>
<gene>
    <name evidence="9" type="primary">mutS</name>
    <name evidence="12" type="ORF">SAMN04488516_101241</name>
</gene>
<evidence type="ECO:0000313" key="13">
    <source>
        <dbReference type="Proteomes" id="UP000199602"/>
    </source>
</evidence>
<dbReference type="Pfam" id="PF05188">
    <property type="entry name" value="MutS_II"/>
    <property type="match status" value="1"/>
</dbReference>
<evidence type="ECO:0000256" key="6">
    <source>
        <dbReference type="ARBA" id="ARBA00023125"/>
    </source>
</evidence>
<comment type="function">
    <text evidence="8 9">This protein is involved in the repair of mismatches in DNA. It is possible that it carries out the mismatch recognition step. This protein has a weak ATPase activity.</text>
</comment>
<dbReference type="InterPro" id="IPR005748">
    <property type="entry name" value="DNA_mismatch_repair_MutS"/>
</dbReference>
<dbReference type="SUPFAM" id="SSF48334">
    <property type="entry name" value="DNA repair protein MutS, domain III"/>
    <property type="match status" value="1"/>
</dbReference>
<accession>A0A1H0A1R3</accession>
<evidence type="ECO:0000256" key="5">
    <source>
        <dbReference type="ARBA" id="ARBA00022840"/>
    </source>
</evidence>
<evidence type="ECO:0000256" key="8">
    <source>
        <dbReference type="ARBA" id="ARBA00024647"/>
    </source>
</evidence>
<dbReference type="Gene3D" id="6.10.140.430">
    <property type="match status" value="1"/>
</dbReference>
<dbReference type="Gene3D" id="1.10.1420.10">
    <property type="match status" value="2"/>
</dbReference>
<evidence type="ECO:0000256" key="9">
    <source>
        <dbReference type="HAMAP-Rule" id="MF_00096"/>
    </source>
</evidence>
<dbReference type="InterPro" id="IPR027417">
    <property type="entry name" value="P-loop_NTPase"/>
</dbReference>
<keyword evidence="5 9" id="KW-0067">ATP-binding</keyword>
<dbReference type="EMBL" id="FNIN01000001">
    <property type="protein sequence ID" value="SDN27111.1"/>
    <property type="molecule type" value="Genomic_DNA"/>
</dbReference>
<keyword evidence="4 9" id="KW-0227">DNA damage</keyword>
<dbReference type="Proteomes" id="UP000199602">
    <property type="component" value="Unassembled WGS sequence"/>
</dbReference>
<dbReference type="GO" id="GO:0005829">
    <property type="term" value="C:cytosol"/>
    <property type="evidence" value="ECO:0007669"/>
    <property type="project" value="TreeGrafter"/>
</dbReference>
<dbReference type="InterPro" id="IPR045076">
    <property type="entry name" value="MutS"/>
</dbReference>
<evidence type="ECO:0000256" key="7">
    <source>
        <dbReference type="ARBA" id="ARBA00023204"/>
    </source>
</evidence>
<evidence type="ECO:0000256" key="2">
    <source>
        <dbReference type="ARBA" id="ARBA00021982"/>
    </source>
</evidence>
<evidence type="ECO:0000256" key="10">
    <source>
        <dbReference type="RuleBase" id="RU003756"/>
    </source>
</evidence>
<organism evidence="12 13">
    <name type="scientific">Desulfonauticus submarinus</name>
    <dbReference type="NCBI Taxonomy" id="206665"/>
    <lineage>
        <taxon>Bacteria</taxon>
        <taxon>Pseudomonadati</taxon>
        <taxon>Thermodesulfobacteriota</taxon>
        <taxon>Desulfovibrionia</taxon>
        <taxon>Desulfovibrionales</taxon>
        <taxon>Desulfonauticaceae</taxon>
        <taxon>Desulfonauticus</taxon>
    </lineage>
</organism>
<dbReference type="STRING" id="206665.SAMN04488516_101241"/>
<keyword evidence="7 9" id="KW-0234">DNA repair</keyword>
<dbReference type="InterPro" id="IPR016151">
    <property type="entry name" value="DNA_mismatch_repair_MutS_N"/>
</dbReference>
<dbReference type="PIRSF" id="PIRSF037677">
    <property type="entry name" value="DNA_mis_repair_Msh6"/>
    <property type="match status" value="1"/>
</dbReference>
<evidence type="ECO:0000259" key="11">
    <source>
        <dbReference type="PROSITE" id="PS00486"/>
    </source>
</evidence>
<dbReference type="NCBIfam" id="NF003810">
    <property type="entry name" value="PRK05399.1"/>
    <property type="match status" value="1"/>
</dbReference>
<dbReference type="InterPro" id="IPR007696">
    <property type="entry name" value="DNA_mismatch_repair_MutS_core"/>
</dbReference>
<dbReference type="SUPFAM" id="SSF53150">
    <property type="entry name" value="DNA repair protein MutS, domain II"/>
    <property type="match status" value="1"/>
</dbReference>
<dbReference type="HAMAP" id="MF_00096">
    <property type="entry name" value="MutS"/>
    <property type="match status" value="1"/>
</dbReference>
<dbReference type="FunFam" id="3.40.1170.10:FF:000001">
    <property type="entry name" value="DNA mismatch repair protein MutS"/>
    <property type="match status" value="1"/>
</dbReference>
<dbReference type="InterPro" id="IPR007695">
    <property type="entry name" value="DNA_mismatch_repair_MutS-lik_N"/>
</dbReference>
<dbReference type="FunFam" id="3.40.50.300:FF:000870">
    <property type="entry name" value="MutS protein homolog 4"/>
    <property type="match status" value="1"/>
</dbReference>
<dbReference type="GO" id="GO:0005524">
    <property type="term" value="F:ATP binding"/>
    <property type="evidence" value="ECO:0007669"/>
    <property type="project" value="UniProtKB-UniRule"/>
</dbReference>
<evidence type="ECO:0000256" key="4">
    <source>
        <dbReference type="ARBA" id="ARBA00022763"/>
    </source>
</evidence>
<reference evidence="12 13" key="1">
    <citation type="submission" date="2016-10" db="EMBL/GenBank/DDBJ databases">
        <authorList>
            <person name="de Groot N.N."/>
        </authorList>
    </citation>
    <scope>NUCLEOTIDE SEQUENCE [LARGE SCALE GENOMIC DNA]</scope>
    <source>
        <strain evidence="12 13">DSM 15269</strain>
    </source>
</reference>
<evidence type="ECO:0000313" key="12">
    <source>
        <dbReference type="EMBL" id="SDN27111.1"/>
    </source>
</evidence>
<dbReference type="GO" id="GO:0003684">
    <property type="term" value="F:damaged DNA binding"/>
    <property type="evidence" value="ECO:0007669"/>
    <property type="project" value="UniProtKB-UniRule"/>
</dbReference>
<protein>
    <recommendedName>
        <fullName evidence="2 9">DNA mismatch repair protein MutS</fullName>
    </recommendedName>
</protein>
<dbReference type="InterPro" id="IPR007861">
    <property type="entry name" value="DNA_mismatch_repair_MutS_clamp"/>
</dbReference>
<dbReference type="InterPro" id="IPR017261">
    <property type="entry name" value="DNA_mismatch_repair_MutS/MSH"/>
</dbReference>
<dbReference type="SMART" id="SM00533">
    <property type="entry name" value="MUTSd"/>
    <property type="match status" value="1"/>
</dbReference>
<dbReference type="GO" id="GO:0030983">
    <property type="term" value="F:mismatched DNA binding"/>
    <property type="evidence" value="ECO:0007669"/>
    <property type="project" value="InterPro"/>
</dbReference>
<dbReference type="Gene3D" id="3.40.50.300">
    <property type="entry name" value="P-loop containing nucleotide triphosphate hydrolases"/>
    <property type="match status" value="1"/>
</dbReference>
<proteinExistence type="inferred from homology"/>
<dbReference type="PROSITE" id="PS00486">
    <property type="entry name" value="DNA_MISMATCH_REPAIR_2"/>
    <property type="match status" value="1"/>
</dbReference>
<dbReference type="CDD" id="cd03284">
    <property type="entry name" value="ABC_MutS1"/>
    <property type="match status" value="1"/>
</dbReference>
<dbReference type="Pfam" id="PF05192">
    <property type="entry name" value="MutS_III"/>
    <property type="match status" value="1"/>
</dbReference>
<evidence type="ECO:0000256" key="1">
    <source>
        <dbReference type="ARBA" id="ARBA00006271"/>
    </source>
</evidence>
<dbReference type="InterPro" id="IPR036187">
    <property type="entry name" value="DNA_mismatch_repair_MutS_sf"/>
</dbReference>
<dbReference type="GO" id="GO:0006298">
    <property type="term" value="P:mismatch repair"/>
    <property type="evidence" value="ECO:0007669"/>
    <property type="project" value="UniProtKB-UniRule"/>
</dbReference>
<dbReference type="NCBIfam" id="TIGR01070">
    <property type="entry name" value="mutS1"/>
    <property type="match status" value="1"/>
</dbReference>
<dbReference type="GO" id="GO:0140664">
    <property type="term" value="F:ATP-dependent DNA damage sensor activity"/>
    <property type="evidence" value="ECO:0007669"/>
    <property type="project" value="InterPro"/>
</dbReference>
<name>A0A1H0A1R3_9BACT</name>
<dbReference type="SMART" id="SM00534">
    <property type="entry name" value="MUTSac"/>
    <property type="match status" value="1"/>
</dbReference>
<feature type="binding site" evidence="9">
    <location>
        <begin position="630"/>
        <end position="637"/>
    </location>
    <ligand>
        <name>ATP</name>
        <dbReference type="ChEBI" id="CHEBI:30616"/>
    </ligand>
</feature>